<comment type="caution">
    <text evidence="1">The sequence shown here is derived from an EMBL/GenBank/DDBJ whole genome shotgun (WGS) entry which is preliminary data.</text>
</comment>
<sequence length="72" mass="7702">MDKKRSSILAVLAGLSLLLLGVPGAGGYRPLGLDLDIGQERTRIVLTAAVIRLAFDFEHHRPKTDSGRGGFS</sequence>
<name>A0ABR6NJC4_9SPHN</name>
<evidence type="ECO:0000313" key="1">
    <source>
        <dbReference type="EMBL" id="MBB5986722.1"/>
    </source>
</evidence>
<dbReference type="Proteomes" id="UP001138540">
    <property type="component" value="Unassembled WGS sequence"/>
</dbReference>
<dbReference type="EMBL" id="JACHKA010000001">
    <property type="protein sequence ID" value="MBB5986722.1"/>
    <property type="molecule type" value="Genomic_DNA"/>
</dbReference>
<organism evidence="1 2">
    <name type="scientific">Sphingobium lignivorans</name>
    <dbReference type="NCBI Taxonomy" id="2735886"/>
    <lineage>
        <taxon>Bacteria</taxon>
        <taxon>Pseudomonadati</taxon>
        <taxon>Pseudomonadota</taxon>
        <taxon>Alphaproteobacteria</taxon>
        <taxon>Sphingomonadales</taxon>
        <taxon>Sphingomonadaceae</taxon>
        <taxon>Sphingobium</taxon>
    </lineage>
</organism>
<protein>
    <submittedName>
        <fullName evidence="1">Uncharacterized protein</fullName>
    </submittedName>
</protein>
<reference evidence="1 2" key="1">
    <citation type="submission" date="2020-08" db="EMBL/GenBank/DDBJ databases">
        <title>Exploring microbial biodiversity for novel pathways involved in the catabolism of aromatic compounds derived from lignin.</title>
        <authorList>
            <person name="Elkins J."/>
        </authorList>
    </citation>
    <scope>NUCLEOTIDE SEQUENCE [LARGE SCALE GENOMIC DNA]</scope>
    <source>
        <strain evidence="1 2">B1D3A</strain>
    </source>
</reference>
<keyword evidence="2" id="KW-1185">Reference proteome</keyword>
<proteinExistence type="predicted"/>
<gene>
    <name evidence="1" type="ORF">HNP60_002696</name>
</gene>
<accession>A0ABR6NJC4</accession>
<dbReference type="RefSeq" id="WP_184154540.1">
    <property type="nucleotide sequence ID" value="NZ_JACHKA010000001.1"/>
</dbReference>
<evidence type="ECO:0000313" key="2">
    <source>
        <dbReference type="Proteomes" id="UP001138540"/>
    </source>
</evidence>